<evidence type="ECO:0008006" key="3">
    <source>
        <dbReference type="Google" id="ProtNLM"/>
    </source>
</evidence>
<protein>
    <recommendedName>
        <fullName evidence="3">Nucleotidyl transferase AbiEii/AbiGii toxin family protein</fullName>
    </recommendedName>
</protein>
<sequence>MTDDRFSLRVELARRALEVADSHGFALGGGQALVAHGLVQRPTEDVDLFTDREGGVRDALPVVRDALSAGGFDVTHVVDEVDLSNTFYGMDDAFEEFAVRSGDAEVQVSLACMPRQRPPVQMEIGPVVHLDDLLGSKFCALAGRNETRDYIDVAAALAKGFRRDQMLALAHEHEPDVSDADIAAAMRRLDDLDDEEFADYGLDQAAVGRLRAAFADWPRD</sequence>
<name>A0ABT9N672_9ACTN</name>
<dbReference type="RefSeq" id="WP_306837193.1">
    <property type="nucleotide sequence ID" value="NZ_JAUSRA010000001.1"/>
</dbReference>
<dbReference type="Pfam" id="PF08843">
    <property type="entry name" value="AbiEii"/>
    <property type="match status" value="1"/>
</dbReference>
<organism evidence="1 2">
    <name type="scientific">Catenuloplanes nepalensis</name>
    <dbReference type="NCBI Taxonomy" id="587533"/>
    <lineage>
        <taxon>Bacteria</taxon>
        <taxon>Bacillati</taxon>
        <taxon>Actinomycetota</taxon>
        <taxon>Actinomycetes</taxon>
        <taxon>Micromonosporales</taxon>
        <taxon>Micromonosporaceae</taxon>
        <taxon>Catenuloplanes</taxon>
    </lineage>
</organism>
<keyword evidence="2" id="KW-1185">Reference proteome</keyword>
<comment type="caution">
    <text evidence="1">The sequence shown here is derived from an EMBL/GenBank/DDBJ whole genome shotgun (WGS) entry which is preliminary data.</text>
</comment>
<accession>A0ABT9N672</accession>
<reference evidence="1 2" key="1">
    <citation type="submission" date="2023-07" db="EMBL/GenBank/DDBJ databases">
        <title>Sequencing the genomes of 1000 actinobacteria strains.</title>
        <authorList>
            <person name="Klenk H.-P."/>
        </authorList>
    </citation>
    <scope>NUCLEOTIDE SEQUENCE [LARGE SCALE GENOMIC DNA]</scope>
    <source>
        <strain evidence="1 2">DSM 44710</strain>
    </source>
</reference>
<evidence type="ECO:0000313" key="2">
    <source>
        <dbReference type="Proteomes" id="UP001240984"/>
    </source>
</evidence>
<dbReference type="Proteomes" id="UP001240984">
    <property type="component" value="Unassembled WGS sequence"/>
</dbReference>
<proteinExistence type="predicted"/>
<evidence type="ECO:0000313" key="1">
    <source>
        <dbReference type="EMBL" id="MDP9798931.1"/>
    </source>
</evidence>
<gene>
    <name evidence="1" type="ORF">J2S43_007443</name>
</gene>
<dbReference type="EMBL" id="JAUSRA010000001">
    <property type="protein sequence ID" value="MDP9798931.1"/>
    <property type="molecule type" value="Genomic_DNA"/>
</dbReference>
<dbReference type="InterPro" id="IPR014942">
    <property type="entry name" value="AbiEii"/>
</dbReference>